<reference evidence="1" key="1">
    <citation type="journal article" date="2015" name="Nature">
        <title>Complex archaea that bridge the gap between prokaryotes and eukaryotes.</title>
        <authorList>
            <person name="Spang A."/>
            <person name="Saw J.H."/>
            <person name="Jorgensen S.L."/>
            <person name="Zaremba-Niedzwiedzka K."/>
            <person name="Martijn J."/>
            <person name="Lind A.E."/>
            <person name="van Eijk R."/>
            <person name="Schleper C."/>
            <person name="Guy L."/>
            <person name="Ettema T.J."/>
        </authorList>
    </citation>
    <scope>NUCLEOTIDE SEQUENCE</scope>
</reference>
<organism evidence="1">
    <name type="scientific">marine sediment metagenome</name>
    <dbReference type="NCBI Taxonomy" id="412755"/>
    <lineage>
        <taxon>unclassified sequences</taxon>
        <taxon>metagenomes</taxon>
        <taxon>ecological metagenomes</taxon>
    </lineage>
</organism>
<comment type="caution">
    <text evidence="1">The sequence shown here is derived from an EMBL/GenBank/DDBJ whole genome shotgun (WGS) entry which is preliminary data.</text>
</comment>
<accession>A0A0F9H9X8</accession>
<dbReference type="EMBL" id="LAZR01015668">
    <property type="protein sequence ID" value="KKM07924.1"/>
    <property type="molecule type" value="Genomic_DNA"/>
</dbReference>
<gene>
    <name evidence="1" type="ORF">LCGC14_1729120</name>
</gene>
<sequence length="85" mass="10143">IADLFREARYQKDFALKTSEEYAKQIQALFPFEGKEDVRKDERERILSLFYNKFSEIYQGSRNTPANVNLLKTLFEFVQAQKDEK</sequence>
<name>A0A0F9H9X8_9ZZZZ</name>
<feature type="non-terminal residue" evidence="1">
    <location>
        <position position="1"/>
    </location>
</feature>
<evidence type="ECO:0000313" key="1">
    <source>
        <dbReference type="EMBL" id="KKM07924.1"/>
    </source>
</evidence>
<protein>
    <submittedName>
        <fullName evidence="1">Uncharacterized protein</fullName>
    </submittedName>
</protein>
<proteinExistence type="predicted"/>
<dbReference type="AlphaFoldDB" id="A0A0F9H9X8"/>